<protein>
    <submittedName>
        <fullName evidence="2">Uncharacterized protein</fullName>
    </submittedName>
</protein>
<dbReference type="HOGENOM" id="CLU_042688_2_0_1"/>
<dbReference type="OrthoDB" id="412788at2759"/>
<proteinExistence type="inferred from homology"/>
<gene>
    <name evidence="2" type="ORF">ACRE_073420</name>
</gene>
<evidence type="ECO:0000313" key="2">
    <source>
        <dbReference type="EMBL" id="KFH41944.1"/>
    </source>
</evidence>
<name>A0A086SXW2_HAPC1</name>
<dbReference type="InterPro" id="IPR044053">
    <property type="entry name" value="AsaB-like"/>
</dbReference>
<reference evidence="3" key="1">
    <citation type="journal article" date="2014" name="Genome Announc.">
        <title>Genome sequence and annotation of Acremonium chrysogenum, producer of the beta-lactam antibiotic cephalosporin C.</title>
        <authorList>
            <person name="Terfehr D."/>
            <person name="Dahlmann T.A."/>
            <person name="Specht T."/>
            <person name="Zadra I."/>
            <person name="Kuernsteiner H."/>
            <person name="Kueck U."/>
        </authorList>
    </citation>
    <scope>NUCLEOTIDE SEQUENCE [LARGE SCALE GENOMIC DNA]</scope>
    <source>
        <strain evidence="3">ATCC 11550 / CBS 779.69 / DSM 880 / IAM 14645 / JCM 23072 / IMI 49137</strain>
    </source>
</reference>
<dbReference type="STRING" id="857340.A0A086SXW2"/>
<keyword evidence="3" id="KW-1185">Reference proteome</keyword>
<dbReference type="EMBL" id="JPKY01000109">
    <property type="protein sequence ID" value="KFH41944.1"/>
    <property type="molecule type" value="Genomic_DNA"/>
</dbReference>
<dbReference type="AlphaFoldDB" id="A0A086SXW2"/>
<dbReference type="PANTHER" id="PTHR34598">
    <property type="entry name" value="BLL6449 PROTEIN"/>
    <property type="match status" value="1"/>
</dbReference>
<dbReference type="GO" id="GO:0016491">
    <property type="term" value="F:oxidoreductase activity"/>
    <property type="evidence" value="ECO:0007669"/>
    <property type="project" value="InterPro"/>
</dbReference>
<dbReference type="Proteomes" id="UP000029964">
    <property type="component" value="Unassembled WGS sequence"/>
</dbReference>
<accession>A0A086SXW2</accession>
<dbReference type="NCBIfam" id="NF041278">
    <property type="entry name" value="CmcJ_NvfI_EfuI"/>
    <property type="match status" value="1"/>
</dbReference>
<comment type="similarity">
    <text evidence="1">Belongs to the asaB hydroxylase/desaturase family.</text>
</comment>
<comment type="caution">
    <text evidence="2">The sequence shown here is derived from an EMBL/GenBank/DDBJ whole genome shotgun (WGS) entry which is preliminary data.</text>
</comment>
<evidence type="ECO:0000256" key="1">
    <source>
        <dbReference type="ARBA" id="ARBA00023604"/>
    </source>
</evidence>
<sequence>MAFNSRTQVSFRYLNDIPLYETEKPFIYESNVSYDKKPVSNVHQDLYPVSLENIRGREQDFSCDEQGFSFLRHSSSIDLTKNTQDSVAYILENTKILEDMFQADRVICYDIRRRSSEQNRKEVTAIPENTFDKPRLPAPPVYAVHIGWCHIKTLADFKKSDHTRYGGFHRARRHLTDEEIAEYIDSGKWRIRVVNTWRPIKTIDSSPLALCDPHTVDENDLVETDLVSEDYVGETYSLKYNPKHRFFWLKDQQPDELCVFVTFDSLNSRPGARITTCPHTSFDNIWADPAAPPRQSIEVRSLVLNYLGTTSEACKR</sequence>
<dbReference type="PANTHER" id="PTHR34598:SF3">
    <property type="entry name" value="OXIDOREDUCTASE AN1597"/>
    <property type="match status" value="1"/>
</dbReference>
<organism evidence="2 3">
    <name type="scientific">Hapsidospora chrysogenum (strain ATCC 11550 / CBS 779.69 / DSM 880 / IAM 14645 / JCM 23072 / IMI 49137)</name>
    <name type="common">Acremonium chrysogenum</name>
    <dbReference type="NCBI Taxonomy" id="857340"/>
    <lineage>
        <taxon>Eukaryota</taxon>
        <taxon>Fungi</taxon>
        <taxon>Dikarya</taxon>
        <taxon>Ascomycota</taxon>
        <taxon>Pezizomycotina</taxon>
        <taxon>Sordariomycetes</taxon>
        <taxon>Hypocreomycetidae</taxon>
        <taxon>Hypocreales</taxon>
        <taxon>Bionectriaceae</taxon>
        <taxon>Hapsidospora</taxon>
    </lineage>
</organism>
<evidence type="ECO:0000313" key="3">
    <source>
        <dbReference type="Proteomes" id="UP000029964"/>
    </source>
</evidence>